<name>A0AAD8PNM3_LOLMU</name>
<dbReference type="InterPro" id="IPR013103">
    <property type="entry name" value="RVT_2"/>
</dbReference>
<organism evidence="3 4">
    <name type="scientific">Lolium multiflorum</name>
    <name type="common">Italian ryegrass</name>
    <name type="synonym">Lolium perenne subsp. multiflorum</name>
    <dbReference type="NCBI Taxonomy" id="4521"/>
    <lineage>
        <taxon>Eukaryota</taxon>
        <taxon>Viridiplantae</taxon>
        <taxon>Streptophyta</taxon>
        <taxon>Embryophyta</taxon>
        <taxon>Tracheophyta</taxon>
        <taxon>Spermatophyta</taxon>
        <taxon>Magnoliopsida</taxon>
        <taxon>Liliopsida</taxon>
        <taxon>Poales</taxon>
        <taxon>Poaceae</taxon>
        <taxon>BOP clade</taxon>
        <taxon>Pooideae</taxon>
        <taxon>Poodae</taxon>
        <taxon>Poeae</taxon>
        <taxon>Poeae Chloroplast Group 2 (Poeae type)</taxon>
        <taxon>Loliodinae</taxon>
        <taxon>Loliinae</taxon>
        <taxon>Lolium</taxon>
    </lineage>
</organism>
<feature type="region of interest" description="Disordered" evidence="1">
    <location>
        <begin position="1"/>
        <end position="20"/>
    </location>
</feature>
<accession>A0AAD8PNM3</accession>
<evidence type="ECO:0000259" key="2">
    <source>
        <dbReference type="Pfam" id="PF07727"/>
    </source>
</evidence>
<dbReference type="EMBL" id="JAUUTY010000883">
    <property type="protein sequence ID" value="KAK1573096.1"/>
    <property type="molecule type" value="Genomic_DNA"/>
</dbReference>
<reference evidence="3" key="1">
    <citation type="submission" date="2023-07" db="EMBL/GenBank/DDBJ databases">
        <title>A chromosome-level genome assembly of Lolium multiflorum.</title>
        <authorList>
            <person name="Chen Y."/>
            <person name="Copetti D."/>
            <person name="Kolliker R."/>
            <person name="Studer B."/>
        </authorList>
    </citation>
    <scope>NUCLEOTIDE SEQUENCE</scope>
    <source>
        <strain evidence="3">02402/16</strain>
        <tissue evidence="3">Leaf</tissue>
    </source>
</reference>
<keyword evidence="4" id="KW-1185">Reference proteome</keyword>
<feature type="compositionally biased region" description="Basic and acidic residues" evidence="1">
    <location>
        <begin position="7"/>
        <end position="20"/>
    </location>
</feature>
<gene>
    <name evidence="3" type="ORF">QYE76_008307</name>
</gene>
<dbReference type="Pfam" id="PF07727">
    <property type="entry name" value="RVT_2"/>
    <property type="match status" value="1"/>
</dbReference>
<dbReference type="Proteomes" id="UP001231189">
    <property type="component" value="Unassembled WGS sequence"/>
</dbReference>
<protein>
    <recommendedName>
        <fullName evidence="2">Reverse transcriptase Ty1/copia-type domain-containing protein</fullName>
    </recommendedName>
</protein>
<evidence type="ECO:0000313" key="3">
    <source>
        <dbReference type="EMBL" id="KAK1573096.1"/>
    </source>
</evidence>
<evidence type="ECO:0000313" key="4">
    <source>
        <dbReference type="Proteomes" id="UP001231189"/>
    </source>
</evidence>
<dbReference type="AlphaFoldDB" id="A0AAD8PNM3"/>
<proteinExistence type="predicted"/>
<comment type="caution">
    <text evidence="3">The sequence shown here is derived from an EMBL/GenBank/DDBJ whole genome shotgun (WGS) entry which is preliminary data.</text>
</comment>
<sequence length="255" mass="29182">MGVGSDARSDERETSVDLRREEELTGARGWGRSTSELRRWRWCDALWWKREAVARAEVASSSGGLRAPRRVELVGGYYGSRGEIGWRGVFRAERGRFEMSMMGEMEFFLGFEIKQLRGGTFINQAKYLQDMLKRFKMAELKGVATPMVTKCHLALDPNGKEVDQKSSRRKTTEVRGYKAMDSVLTPAIRLKRRCQCPKDRGIAGREICNCIGEFIYKGVYEPMKNRPDRCWTLRRLDHFEAMGSGRVGLPDHGPM</sequence>
<evidence type="ECO:0000256" key="1">
    <source>
        <dbReference type="SAM" id="MobiDB-lite"/>
    </source>
</evidence>
<feature type="domain" description="Reverse transcriptase Ty1/copia-type" evidence="2">
    <location>
        <begin position="95"/>
        <end position="148"/>
    </location>
</feature>